<organism evidence="5 6">
    <name type="scientific">Skeletonema marinoi</name>
    <dbReference type="NCBI Taxonomy" id="267567"/>
    <lineage>
        <taxon>Eukaryota</taxon>
        <taxon>Sar</taxon>
        <taxon>Stramenopiles</taxon>
        <taxon>Ochrophyta</taxon>
        <taxon>Bacillariophyta</taxon>
        <taxon>Coscinodiscophyceae</taxon>
        <taxon>Thalassiosirophycidae</taxon>
        <taxon>Thalassiosirales</taxon>
        <taxon>Skeletonemataceae</taxon>
        <taxon>Skeletonema</taxon>
        <taxon>Skeletonema marinoi-dohrnii complex</taxon>
    </lineage>
</organism>
<feature type="signal peptide" evidence="3">
    <location>
        <begin position="1"/>
        <end position="19"/>
    </location>
</feature>
<dbReference type="PANTHER" id="PTHR46565">
    <property type="entry name" value="COLD SHOCK DOMAIN PROTEIN 2"/>
    <property type="match status" value="1"/>
</dbReference>
<feature type="coiled-coil region" evidence="1">
    <location>
        <begin position="219"/>
        <end position="304"/>
    </location>
</feature>
<dbReference type="CDD" id="cd04458">
    <property type="entry name" value="CSP_CDS"/>
    <property type="match status" value="1"/>
</dbReference>
<feature type="domain" description="CSD" evidence="4">
    <location>
        <begin position="38"/>
        <end position="103"/>
    </location>
</feature>
<name>A0AAD9DHH7_9STRA</name>
<reference evidence="5" key="1">
    <citation type="submission" date="2023-06" db="EMBL/GenBank/DDBJ databases">
        <title>Survivors Of The Sea: Transcriptome response of Skeletonema marinoi to long-term dormancy.</title>
        <authorList>
            <person name="Pinder M.I.M."/>
            <person name="Kourtchenko O."/>
            <person name="Robertson E.K."/>
            <person name="Larsson T."/>
            <person name="Maumus F."/>
            <person name="Osuna-Cruz C.M."/>
            <person name="Vancaester E."/>
            <person name="Stenow R."/>
            <person name="Vandepoele K."/>
            <person name="Ploug H."/>
            <person name="Bruchert V."/>
            <person name="Godhe A."/>
            <person name="Topel M."/>
        </authorList>
    </citation>
    <scope>NUCLEOTIDE SEQUENCE</scope>
    <source>
        <strain evidence="5">R05AC</strain>
    </source>
</reference>
<evidence type="ECO:0000256" key="2">
    <source>
        <dbReference type="SAM" id="MobiDB-lite"/>
    </source>
</evidence>
<keyword evidence="3" id="KW-0732">Signal</keyword>
<dbReference type="InterPro" id="IPR012340">
    <property type="entry name" value="NA-bd_OB-fold"/>
</dbReference>
<dbReference type="Proteomes" id="UP001224775">
    <property type="component" value="Unassembled WGS sequence"/>
</dbReference>
<sequence length="384" mass="40784">MRILLPVGITASALVASHAFVAPSSRSARHQFALSATDIKGTVKWYNPERGFGFIEVDEGGPDMYVHATGLLFDGPLIEEERVSFITEIDARTNKPKAVEVERIAAEEVVVEEAEPEPVAEAPVEEAPVVEEPAKTVVATILAGPVKQKLPVATPPDEAFQRSLLEAQLANKAPTQAASPFQSVDYDSAARLAYEAAGESGDFDAFKAKYLEDASAMVGDKYKADAAEAKAKAEAAEAARLAKEAEEKRLAEEAAAAEAKAKAEAEAAEAARLAEEAAAAKAKAEAEAAEAARLAEEKRLAEEAAAAEAVDAEARELGYPSVAVMKARQQPKSAEEEAALASKYGAMDLEERAFSILTDLGMIDLNPDPEDPNRDTSKDDDDME</sequence>
<evidence type="ECO:0000313" key="6">
    <source>
        <dbReference type="Proteomes" id="UP001224775"/>
    </source>
</evidence>
<dbReference type="EMBL" id="JATAAI010000002">
    <property type="protein sequence ID" value="KAK1748001.1"/>
    <property type="molecule type" value="Genomic_DNA"/>
</dbReference>
<dbReference type="PANTHER" id="PTHR46565:SF20">
    <property type="entry name" value="COLD SHOCK DOMAIN-CONTAINING PROTEIN 4"/>
    <property type="match status" value="1"/>
</dbReference>
<feature type="region of interest" description="Disordered" evidence="2">
    <location>
        <begin position="361"/>
        <end position="384"/>
    </location>
</feature>
<gene>
    <name evidence="5" type="ORF">QTG54_001964</name>
</gene>
<comment type="caution">
    <text evidence="5">The sequence shown here is derived from an EMBL/GenBank/DDBJ whole genome shotgun (WGS) entry which is preliminary data.</text>
</comment>
<keyword evidence="1" id="KW-0175">Coiled coil</keyword>
<dbReference type="Gene3D" id="2.40.50.140">
    <property type="entry name" value="Nucleic acid-binding proteins"/>
    <property type="match status" value="1"/>
</dbReference>
<dbReference type="AlphaFoldDB" id="A0AAD9DHH7"/>
<feature type="chain" id="PRO_5042020887" description="CSD domain-containing protein" evidence="3">
    <location>
        <begin position="20"/>
        <end position="384"/>
    </location>
</feature>
<evidence type="ECO:0000313" key="5">
    <source>
        <dbReference type="EMBL" id="KAK1748001.1"/>
    </source>
</evidence>
<dbReference type="Pfam" id="PF00313">
    <property type="entry name" value="CSD"/>
    <property type="match status" value="1"/>
</dbReference>
<keyword evidence="6" id="KW-1185">Reference proteome</keyword>
<dbReference type="InterPro" id="IPR011129">
    <property type="entry name" value="CSD"/>
</dbReference>
<dbReference type="SUPFAM" id="SSF50249">
    <property type="entry name" value="Nucleic acid-binding proteins"/>
    <property type="match status" value="1"/>
</dbReference>
<dbReference type="GO" id="GO:0003676">
    <property type="term" value="F:nucleic acid binding"/>
    <property type="evidence" value="ECO:0007669"/>
    <property type="project" value="InterPro"/>
</dbReference>
<evidence type="ECO:0000256" key="3">
    <source>
        <dbReference type="SAM" id="SignalP"/>
    </source>
</evidence>
<dbReference type="PROSITE" id="PS51857">
    <property type="entry name" value="CSD_2"/>
    <property type="match status" value="1"/>
</dbReference>
<accession>A0AAD9DHH7</accession>
<dbReference type="SMART" id="SM00357">
    <property type="entry name" value="CSP"/>
    <property type="match status" value="1"/>
</dbReference>
<evidence type="ECO:0000256" key="1">
    <source>
        <dbReference type="SAM" id="Coils"/>
    </source>
</evidence>
<dbReference type="InterPro" id="IPR002059">
    <property type="entry name" value="CSP_DNA-bd"/>
</dbReference>
<evidence type="ECO:0000259" key="4">
    <source>
        <dbReference type="PROSITE" id="PS51857"/>
    </source>
</evidence>
<proteinExistence type="predicted"/>
<protein>
    <recommendedName>
        <fullName evidence="4">CSD domain-containing protein</fullName>
    </recommendedName>
</protein>